<proteinExistence type="predicted"/>
<gene>
    <name evidence="4" type="ORF">A3K89_16645</name>
</gene>
<keyword evidence="2" id="KW-0560">Oxidoreductase</keyword>
<dbReference type="Gene3D" id="3.40.50.720">
    <property type="entry name" value="NAD(P)-binding Rossmann-like Domain"/>
    <property type="match status" value="1"/>
</dbReference>
<accession>A0A177YLK3</accession>
<dbReference type="GO" id="GO:0070402">
    <property type="term" value="F:NADPH binding"/>
    <property type="evidence" value="ECO:0007669"/>
    <property type="project" value="TreeGrafter"/>
</dbReference>
<dbReference type="SMART" id="SM00829">
    <property type="entry name" value="PKS_ER"/>
    <property type="match status" value="1"/>
</dbReference>
<dbReference type="PANTHER" id="PTHR48106">
    <property type="entry name" value="QUINONE OXIDOREDUCTASE PIG3-RELATED"/>
    <property type="match status" value="1"/>
</dbReference>
<feature type="domain" description="Enoyl reductase (ER)" evidence="3">
    <location>
        <begin position="11"/>
        <end position="311"/>
    </location>
</feature>
<keyword evidence="5" id="KW-1185">Reference proteome</keyword>
<dbReference type="EMBL" id="LVHI01000004">
    <property type="protein sequence ID" value="OAK56447.1"/>
    <property type="molecule type" value="Genomic_DNA"/>
</dbReference>
<dbReference type="CDD" id="cd05289">
    <property type="entry name" value="MDR_like_2"/>
    <property type="match status" value="1"/>
</dbReference>
<organism evidence="4 5">
    <name type="scientific">Rhodococcoides kyotonense</name>
    <dbReference type="NCBI Taxonomy" id="398843"/>
    <lineage>
        <taxon>Bacteria</taxon>
        <taxon>Bacillati</taxon>
        <taxon>Actinomycetota</taxon>
        <taxon>Actinomycetes</taxon>
        <taxon>Mycobacteriales</taxon>
        <taxon>Nocardiaceae</taxon>
        <taxon>Rhodococcoides</taxon>
    </lineage>
</organism>
<dbReference type="Pfam" id="PF08240">
    <property type="entry name" value="ADH_N"/>
    <property type="match status" value="1"/>
</dbReference>
<dbReference type="Pfam" id="PF00107">
    <property type="entry name" value="ADH_zinc_N"/>
    <property type="match status" value="1"/>
</dbReference>
<keyword evidence="1" id="KW-0521">NADP</keyword>
<comment type="caution">
    <text evidence="4">The sequence shown here is derived from an EMBL/GenBank/DDBJ whole genome shotgun (WGS) entry which is preliminary data.</text>
</comment>
<dbReference type="InterPro" id="IPR036291">
    <property type="entry name" value="NAD(P)-bd_dom_sf"/>
</dbReference>
<reference evidence="4 5" key="1">
    <citation type="submission" date="2016-03" db="EMBL/GenBank/DDBJ databases">
        <title>Genome sequence of Rhodococcus kyotonensis KB10.</title>
        <authorList>
            <person name="Jeong H."/>
            <person name="Hong C.E."/>
            <person name="Jo S.H."/>
            <person name="Park J.M."/>
        </authorList>
    </citation>
    <scope>NUCLEOTIDE SEQUENCE [LARGE SCALE GENOMIC DNA]</scope>
    <source>
        <strain evidence="4 5">KB10</strain>
    </source>
</reference>
<dbReference type="SUPFAM" id="SSF50129">
    <property type="entry name" value="GroES-like"/>
    <property type="match status" value="1"/>
</dbReference>
<dbReference type="InterPro" id="IPR013149">
    <property type="entry name" value="ADH-like_C"/>
</dbReference>
<name>A0A177YLK3_9NOCA</name>
<dbReference type="GO" id="GO:0016651">
    <property type="term" value="F:oxidoreductase activity, acting on NAD(P)H"/>
    <property type="evidence" value="ECO:0007669"/>
    <property type="project" value="TreeGrafter"/>
</dbReference>
<dbReference type="Gene3D" id="3.90.180.10">
    <property type="entry name" value="Medium-chain alcohol dehydrogenases, catalytic domain"/>
    <property type="match status" value="1"/>
</dbReference>
<protein>
    <submittedName>
        <fullName evidence="4">Alcohol dehydrogenase</fullName>
    </submittedName>
</protein>
<evidence type="ECO:0000313" key="4">
    <source>
        <dbReference type="EMBL" id="OAK56447.1"/>
    </source>
</evidence>
<dbReference type="AlphaFoldDB" id="A0A177YLK3"/>
<evidence type="ECO:0000256" key="2">
    <source>
        <dbReference type="ARBA" id="ARBA00023002"/>
    </source>
</evidence>
<dbReference type="SUPFAM" id="SSF51735">
    <property type="entry name" value="NAD(P)-binding Rossmann-fold domains"/>
    <property type="match status" value="1"/>
</dbReference>
<dbReference type="InterPro" id="IPR020843">
    <property type="entry name" value="ER"/>
</dbReference>
<dbReference type="InterPro" id="IPR011032">
    <property type="entry name" value="GroES-like_sf"/>
</dbReference>
<dbReference type="InterPro" id="IPR013154">
    <property type="entry name" value="ADH-like_N"/>
</dbReference>
<evidence type="ECO:0000256" key="1">
    <source>
        <dbReference type="ARBA" id="ARBA00022857"/>
    </source>
</evidence>
<evidence type="ECO:0000259" key="3">
    <source>
        <dbReference type="SMART" id="SM00829"/>
    </source>
</evidence>
<sequence length="313" mass="31931">MTRTAVATAFGGPEVVRIVDEALAKPSAGQVLVEVKAIGVNPFDYKVYSGAFGSDESTLPRHLGSEASGVVLEVGSAATGPAGPISVGDEVIVSGAQGAYAERLLVPADAVLPKPESLGWEEAAGLLVVAGTAYDTLVVTNVGKGDTVLVHGAAGGVGSVVVQRATARGARVIGTARQVNHDELRSLGAEPVEYGEGLLGRVKELAPDGVDVAIDTVGTDEAVDVSLELVADKQRIVTIAAFERAGTDGFQSVGGGNPESAERRKKARLDLVNSAGAGDISITIAKTFPLDDAATAHAELKAEHPRGKFVLIP</sequence>
<dbReference type="Proteomes" id="UP000077519">
    <property type="component" value="Unassembled WGS sequence"/>
</dbReference>
<dbReference type="RefSeq" id="WP_068422006.1">
    <property type="nucleotide sequence ID" value="NZ_LVHI01000004.1"/>
</dbReference>
<evidence type="ECO:0000313" key="5">
    <source>
        <dbReference type="Proteomes" id="UP000077519"/>
    </source>
</evidence>